<keyword evidence="1" id="KW-1133">Transmembrane helix</keyword>
<keyword evidence="3" id="KW-1185">Reference proteome</keyword>
<feature type="transmembrane region" description="Helical" evidence="1">
    <location>
        <begin position="76"/>
        <end position="94"/>
    </location>
</feature>
<organism evidence="2 3">
    <name type="scientific">Prunus dulcis</name>
    <name type="common">Almond</name>
    <name type="synonym">Amygdalus dulcis</name>
    <dbReference type="NCBI Taxonomy" id="3755"/>
    <lineage>
        <taxon>Eukaryota</taxon>
        <taxon>Viridiplantae</taxon>
        <taxon>Streptophyta</taxon>
        <taxon>Embryophyta</taxon>
        <taxon>Tracheophyta</taxon>
        <taxon>Spermatophyta</taxon>
        <taxon>Magnoliopsida</taxon>
        <taxon>eudicotyledons</taxon>
        <taxon>Gunneridae</taxon>
        <taxon>Pentapetalae</taxon>
        <taxon>rosids</taxon>
        <taxon>fabids</taxon>
        <taxon>Rosales</taxon>
        <taxon>Rosaceae</taxon>
        <taxon>Amygdaloideae</taxon>
        <taxon>Amygdaleae</taxon>
        <taxon>Prunus</taxon>
    </lineage>
</organism>
<comment type="caution">
    <text evidence="2">The sequence shown here is derived from an EMBL/GenBank/DDBJ whole genome shotgun (WGS) entry which is preliminary data.</text>
</comment>
<keyword evidence="1" id="KW-0812">Transmembrane</keyword>
<evidence type="ECO:0000256" key="1">
    <source>
        <dbReference type="SAM" id="Phobius"/>
    </source>
</evidence>
<evidence type="ECO:0000313" key="3">
    <source>
        <dbReference type="Proteomes" id="UP001054821"/>
    </source>
</evidence>
<keyword evidence="1" id="KW-0472">Membrane</keyword>
<proteinExistence type="predicted"/>
<dbReference type="PANTHER" id="PTHR33659">
    <property type="entry name" value="PROTEIN, PUTATIVE-RELATED-RELATED"/>
    <property type="match status" value="1"/>
</dbReference>
<dbReference type="Proteomes" id="UP001054821">
    <property type="component" value="Chromosome 2"/>
</dbReference>
<protein>
    <submittedName>
        <fullName evidence="2">Uncharacterized protein</fullName>
    </submittedName>
</protein>
<gene>
    <name evidence="2" type="ORF">L3X38_009582</name>
</gene>
<dbReference type="PANTHER" id="PTHR33659:SF1">
    <property type="entry name" value="PROTEIN, PUTATIVE-RELATED"/>
    <property type="match status" value="1"/>
</dbReference>
<evidence type="ECO:0000313" key="2">
    <source>
        <dbReference type="EMBL" id="KAI5341707.1"/>
    </source>
</evidence>
<dbReference type="AlphaFoldDB" id="A0AAD4ZCI0"/>
<reference evidence="2 3" key="1">
    <citation type="journal article" date="2022" name="G3 (Bethesda)">
        <title>Whole-genome sequence and methylome profiling of the almond [Prunus dulcis (Mill.) D.A. Webb] cultivar 'Nonpareil'.</title>
        <authorList>
            <person name="D'Amico-Willman K.M."/>
            <person name="Ouma W.Z."/>
            <person name="Meulia T."/>
            <person name="Sideli G.M."/>
            <person name="Gradziel T.M."/>
            <person name="Fresnedo-Ramirez J."/>
        </authorList>
    </citation>
    <scope>NUCLEOTIDE SEQUENCE [LARGE SCALE GENOMIC DNA]</scope>
    <source>
        <strain evidence="2">Clone GOH B32 T37-40</strain>
    </source>
</reference>
<feature type="transmembrane region" description="Helical" evidence="1">
    <location>
        <begin position="114"/>
        <end position="134"/>
    </location>
</feature>
<accession>A0AAD4ZCI0</accession>
<sequence length="136" mass="14704">MIAKGLIQLGEMNREVEETLDEHGQAMEQRPSPALIILQLHTCRVAVAEDDGRMEGGIRYLGFIREFNCSVMKMRVLVFAFAVVAFFAAVSSAQDFDVAPAPAPAQDKGAAHSVAASGDMILCLPFLVSMVALLNH</sequence>
<dbReference type="EMBL" id="JAJFAZ020000002">
    <property type="protein sequence ID" value="KAI5341707.1"/>
    <property type="molecule type" value="Genomic_DNA"/>
</dbReference>
<name>A0AAD4ZCI0_PRUDU</name>